<keyword evidence="5 9" id="KW-0812">Transmembrane</keyword>
<keyword evidence="8 9" id="KW-0472">Membrane</keyword>
<dbReference type="InterPro" id="IPR035906">
    <property type="entry name" value="MetI-like_sf"/>
</dbReference>
<dbReference type="GO" id="GO:0022857">
    <property type="term" value="F:transmembrane transporter activity"/>
    <property type="evidence" value="ECO:0007669"/>
    <property type="project" value="InterPro"/>
</dbReference>
<evidence type="ECO:0000256" key="2">
    <source>
        <dbReference type="ARBA" id="ARBA00010072"/>
    </source>
</evidence>
<evidence type="ECO:0000256" key="5">
    <source>
        <dbReference type="ARBA" id="ARBA00022692"/>
    </source>
</evidence>
<reference evidence="11" key="2">
    <citation type="journal article" date="2021" name="PeerJ">
        <title>Extensive microbial diversity within the chicken gut microbiome revealed by metagenomics and culture.</title>
        <authorList>
            <person name="Gilroy R."/>
            <person name="Ravi A."/>
            <person name="Getino M."/>
            <person name="Pursley I."/>
            <person name="Horton D.L."/>
            <person name="Alikhan N.F."/>
            <person name="Baker D."/>
            <person name="Gharbi K."/>
            <person name="Hall N."/>
            <person name="Watson M."/>
            <person name="Adriaenssens E.M."/>
            <person name="Foster-Nyarko E."/>
            <person name="Jarju S."/>
            <person name="Secka A."/>
            <person name="Antonio M."/>
            <person name="Oren A."/>
            <person name="Chaudhuri R.R."/>
            <person name="La Ragione R."/>
            <person name="Hildebrand F."/>
            <person name="Pallen M.J."/>
        </authorList>
    </citation>
    <scope>NUCLEOTIDE SEQUENCE</scope>
    <source>
        <strain evidence="11">ChiSxjej2B14-6234</strain>
    </source>
</reference>
<feature type="domain" description="ABC transmembrane type-1" evidence="10">
    <location>
        <begin position="6"/>
        <end position="207"/>
    </location>
</feature>
<dbReference type="Gene3D" id="1.10.3720.10">
    <property type="entry name" value="MetI-like"/>
    <property type="match status" value="1"/>
</dbReference>
<dbReference type="InterPro" id="IPR043429">
    <property type="entry name" value="ArtM/GltK/GlnP/TcyL/YhdX-like"/>
</dbReference>
<dbReference type="InterPro" id="IPR010065">
    <property type="entry name" value="AA_ABC_transptr_permease_3TM"/>
</dbReference>
<protein>
    <submittedName>
        <fullName evidence="11">Amino acid ABC transporter permease</fullName>
    </submittedName>
</protein>
<accession>A0A9D0ZAJ0</accession>
<evidence type="ECO:0000256" key="7">
    <source>
        <dbReference type="ARBA" id="ARBA00022989"/>
    </source>
</evidence>
<dbReference type="InterPro" id="IPR000515">
    <property type="entry name" value="MetI-like"/>
</dbReference>
<dbReference type="SUPFAM" id="SSF161098">
    <property type="entry name" value="MetI-like"/>
    <property type="match status" value="1"/>
</dbReference>
<comment type="subcellular location">
    <subcellularLocation>
        <location evidence="1 9">Cell membrane</location>
        <topology evidence="1 9">Multi-pass membrane protein</topology>
    </subcellularLocation>
</comment>
<keyword evidence="6" id="KW-0029">Amino-acid transport</keyword>
<dbReference type="PROSITE" id="PS50928">
    <property type="entry name" value="ABC_TM1"/>
    <property type="match status" value="1"/>
</dbReference>
<dbReference type="NCBIfam" id="TIGR01726">
    <property type="entry name" value="HEQRo_perm_3TM"/>
    <property type="match status" value="1"/>
</dbReference>
<feature type="transmembrane region" description="Helical" evidence="9">
    <location>
        <begin position="6"/>
        <end position="31"/>
    </location>
</feature>
<dbReference type="PANTHER" id="PTHR30614:SF20">
    <property type="entry name" value="GLUTAMINE TRANSPORT SYSTEM PERMEASE PROTEIN GLNP"/>
    <property type="match status" value="1"/>
</dbReference>
<evidence type="ECO:0000256" key="4">
    <source>
        <dbReference type="ARBA" id="ARBA00022475"/>
    </source>
</evidence>
<evidence type="ECO:0000313" key="11">
    <source>
        <dbReference type="EMBL" id="HIQ72149.1"/>
    </source>
</evidence>
<dbReference type="Pfam" id="PF00528">
    <property type="entry name" value="BPD_transp_1"/>
    <property type="match status" value="1"/>
</dbReference>
<evidence type="ECO:0000256" key="1">
    <source>
        <dbReference type="ARBA" id="ARBA00004651"/>
    </source>
</evidence>
<dbReference type="PANTHER" id="PTHR30614">
    <property type="entry name" value="MEMBRANE COMPONENT OF AMINO ACID ABC TRANSPORTER"/>
    <property type="match status" value="1"/>
</dbReference>
<evidence type="ECO:0000256" key="9">
    <source>
        <dbReference type="RuleBase" id="RU363032"/>
    </source>
</evidence>
<feature type="transmembrane region" description="Helical" evidence="9">
    <location>
        <begin position="186"/>
        <end position="207"/>
    </location>
</feature>
<dbReference type="GO" id="GO:0006865">
    <property type="term" value="P:amino acid transport"/>
    <property type="evidence" value="ECO:0007669"/>
    <property type="project" value="UniProtKB-KW"/>
</dbReference>
<dbReference type="EMBL" id="DVFJ01000029">
    <property type="protein sequence ID" value="HIQ72149.1"/>
    <property type="molecule type" value="Genomic_DNA"/>
</dbReference>
<evidence type="ECO:0000256" key="3">
    <source>
        <dbReference type="ARBA" id="ARBA00022448"/>
    </source>
</evidence>
<evidence type="ECO:0000256" key="6">
    <source>
        <dbReference type="ARBA" id="ARBA00022970"/>
    </source>
</evidence>
<keyword evidence="3 9" id="KW-0813">Transport</keyword>
<keyword evidence="4" id="KW-1003">Cell membrane</keyword>
<keyword evidence="7 9" id="KW-1133">Transmembrane helix</keyword>
<comment type="similarity">
    <text evidence="2">Belongs to the binding-protein-dependent transport system permease family. HisMQ subfamily.</text>
</comment>
<evidence type="ECO:0000259" key="10">
    <source>
        <dbReference type="PROSITE" id="PS50928"/>
    </source>
</evidence>
<dbReference type="Proteomes" id="UP000886887">
    <property type="component" value="Unassembled WGS sequence"/>
</dbReference>
<name>A0A9D0ZAJ0_9FIRM</name>
<proteinExistence type="inferred from homology"/>
<dbReference type="CDD" id="cd06261">
    <property type="entry name" value="TM_PBP2"/>
    <property type="match status" value="1"/>
</dbReference>
<evidence type="ECO:0000256" key="8">
    <source>
        <dbReference type="ARBA" id="ARBA00023136"/>
    </source>
</evidence>
<sequence length="220" mass="24000">MLVQGLQTTLLIALFACLLGIAIGVLVAVVRTTWDSTRLTMRRGPGRLALSLLNRICLVYTTVIRGTPVVVQLLIMYYIIFASSNNGLMVASLAFGINSGAYVSEIIRSGILSVDKGQMEAGRSLGLTYLQTMLKIIAPQVLKNVLPTLANEFIALLKETSVAGYVAVADLTFAGNRIRGVTYSPFMPLIAVALIYLAVVMFFTWLVGKLERRLRQGDNR</sequence>
<dbReference type="GO" id="GO:0043190">
    <property type="term" value="C:ATP-binding cassette (ABC) transporter complex"/>
    <property type="evidence" value="ECO:0007669"/>
    <property type="project" value="InterPro"/>
</dbReference>
<gene>
    <name evidence="11" type="ORF">IAB73_08090</name>
</gene>
<evidence type="ECO:0000313" key="12">
    <source>
        <dbReference type="Proteomes" id="UP000886887"/>
    </source>
</evidence>
<dbReference type="AlphaFoldDB" id="A0A9D0ZAJ0"/>
<reference evidence="11" key="1">
    <citation type="submission" date="2020-10" db="EMBL/GenBank/DDBJ databases">
        <authorList>
            <person name="Gilroy R."/>
        </authorList>
    </citation>
    <scope>NUCLEOTIDE SEQUENCE</scope>
    <source>
        <strain evidence="11">ChiSxjej2B14-6234</strain>
    </source>
</reference>
<comment type="caution">
    <text evidence="11">The sequence shown here is derived from an EMBL/GenBank/DDBJ whole genome shotgun (WGS) entry which is preliminary data.</text>
</comment>
<organism evidence="11 12">
    <name type="scientific">Candidatus Onthenecus intestinigallinarum</name>
    <dbReference type="NCBI Taxonomy" id="2840875"/>
    <lineage>
        <taxon>Bacteria</taxon>
        <taxon>Bacillati</taxon>
        <taxon>Bacillota</taxon>
        <taxon>Clostridia</taxon>
        <taxon>Eubacteriales</taxon>
        <taxon>Candidatus Onthenecus</taxon>
    </lineage>
</organism>